<protein>
    <submittedName>
        <fullName evidence="2">Uncharacterized protein</fullName>
    </submittedName>
</protein>
<name>A0A8R7PPT8_TRIUA</name>
<keyword evidence="3" id="KW-1185">Reference proteome</keyword>
<evidence type="ECO:0000313" key="2">
    <source>
        <dbReference type="EnsemblPlants" id="TuG1812G0300001766.01.T01"/>
    </source>
</evidence>
<evidence type="ECO:0000256" key="1">
    <source>
        <dbReference type="SAM" id="MobiDB-lite"/>
    </source>
</evidence>
<reference evidence="3" key="1">
    <citation type="journal article" date="2013" name="Nature">
        <title>Draft genome of the wheat A-genome progenitor Triticum urartu.</title>
        <authorList>
            <person name="Ling H.Q."/>
            <person name="Zhao S."/>
            <person name="Liu D."/>
            <person name="Wang J."/>
            <person name="Sun H."/>
            <person name="Zhang C."/>
            <person name="Fan H."/>
            <person name="Li D."/>
            <person name="Dong L."/>
            <person name="Tao Y."/>
            <person name="Gao C."/>
            <person name="Wu H."/>
            <person name="Li Y."/>
            <person name="Cui Y."/>
            <person name="Guo X."/>
            <person name="Zheng S."/>
            <person name="Wang B."/>
            <person name="Yu K."/>
            <person name="Liang Q."/>
            <person name="Yang W."/>
            <person name="Lou X."/>
            <person name="Chen J."/>
            <person name="Feng M."/>
            <person name="Jian J."/>
            <person name="Zhang X."/>
            <person name="Luo G."/>
            <person name="Jiang Y."/>
            <person name="Liu J."/>
            <person name="Wang Z."/>
            <person name="Sha Y."/>
            <person name="Zhang B."/>
            <person name="Wu H."/>
            <person name="Tang D."/>
            <person name="Shen Q."/>
            <person name="Xue P."/>
            <person name="Zou S."/>
            <person name="Wang X."/>
            <person name="Liu X."/>
            <person name="Wang F."/>
            <person name="Yang Y."/>
            <person name="An X."/>
            <person name="Dong Z."/>
            <person name="Zhang K."/>
            <person name="Zhang X."/>
            <person name="Luo M.C."/>
            <person name="Dvorak J."/>
            <person name="Tong Y."/>
            <person name="Wang J."/>
            <person name="Yang H."/>
            <person name="Li Z."/>
            <person name="Wang D."/>
            <person name="Zhang A."/>
            <person name="Wang J."/>
        </authorList>
    </citation>
    <scope>NUCLEOTIDE SEQUENCE</scope>
    <source>
        <strain evidence="3">cv. G1812</strain>
    </source>
</reference>
<dbReference type="Proteomes" id="UP000015106">
    <property type="component" value="Chromosome 3"/>
</dbReference>
<reference evidence="2" key="2">
    <citation type="submission" date="2018-03" db="EMBL/GenBank/DDBJ databases">
        <title>The Triticum urartu genome reveals the dynamic nature of wheat genome evolution.</title>
        <authorList>
            <person name="Ling H."/>
            <person name="Ma B."/>
            <person name="Shi X."/>
            <person name="Liu H."/>
            <person name="Dong L."/>
            <person name="Sun H."/>
            <person name="Cao Y."/>
            <person name="Gao Q."/>
            <person name="Zheng S."/>
            <person name="Li Y."/>
            <person name="Yu Y."/>
            <person name="Du H."/>
            <person name="Qi M."/>
            <person name="Li Y."/>
            <person name="Yu H."/>
            <person name="Cui Y."/>
            <person name="Wang N."/>
            <person name="Chen C."/>
            <person name="Wu H."/>
            <person name="Zhao Y."/>
            <person name="Zhang J."/>
            <person name="Li Y."/>
            <person name="Zhou W."/>
            <person name="Zhang B."/>
            <person name="Hu W."/>
            <person name="Eijk M."/>
            <person name="Tang J."/>
            <person name="Witsenboer H."/>
            <person name="Zhao S."/>
            <person name="Li Z."/>
            <person name="Zhang A."/>
            <person name="Wang D."/>
            <person name="Liang C."/>
        </authorList>
    </citation>
    <scope>NUCLEOTIDE SEQUENCE [LARGE SCALE GENOMIC DNA]</scope>
    <source>
        <strain evidence="2">cv. G1812</strain>
    </source>
</reference>
<dbReference type="AlphaFoldDB" id="A0A8R7PPT8"/>
<accession>A0A8R7PPT8</accession>
<sequence>MELIVLSFIRLSLACSRRSHSIGLTARRGRPRPATSRRPALSLSSGAISRRACPRATPNRWQSTPLQSGKAAQVSCRYVTAWPQPHAPARGVHEAGAASLSIWDETRNQAFYGISTTGRSWATKASTHAVHATTPATAQRAAGLVGSRPRSDRDSHPSQTSGARTRGSRHPARGDALRRGGGTSRRHVPWGSYAQRRQGSPDALASVRHDAATQRCRPGFQRSAPARPPAS</sequence>
<feature type="compositionally biased region" description="Low complexity" evidence="1">
    <location>
        <begin position="129"/>
        <end position="138"/>
    </location>
</feature>
<feature type="compositionally biased region" description="Low complexity" evidence="1">
    <location>
        <begin position="32"/>
        <end position="42"/>
    </location>
</feature>
<dbReference type="Gramene" id="TuG1812G0300001766.01.T01">
    <property type="protein sequence ID" value="TuG1812G0300001766.01.T01"/>
    <property type="gene ID" value="TuG1812G0300001766.01"/>
</dbReference>
<organism evidence="2 3">
    <name type="scientific">Triticum urartu</name>
    <name type="common">Red wild einkorn</name>
    <name type="synonym">Crithodium urartu</name>
    <dbReference type="NCBI Taxonomy" id="4572"/>
    <lineage>
        <taxon>Eukaryota</taxon>
        <taxon>Viridiplantae</taxon>
        <taxon>Streptophyta</taxon>
        <taxon>Embryophyta</taxon>
        <taxon>Tracheophyta</taxon>
        <taxon>Spermatophyta</taxon>
        <taxon>Magnoliopsida</taxon>
        <taxon>Liliopsida</taxon>
        <taxon>Poales</taxon>
        <taxon>Poaceae</taxon>
        <taxon>BOP clade</taxon>
        <taxon>Pooideae</taxon>
        <taxon>Triticodae</taxon>
        <taxon>Triticeae</taxon>
        <taxon>Triticinae</taxon>
        <taxon>Triticum</taxon>
    </lineage>
</organism>
<dbReference type="EnsemblPlants" id="TuG1812G0300001766.01.T01">
    <property type="protein sequence ID" value="TuG1812G0300001766.01.T01"/>
    <property type="gene ID" value="TuG1812G0300001766.01"/>
</dbReference>
<feature type="region of interest" description="Disordered" evidence="1">
    <location>
        <begin position="25"/>
        <end position="49"/>
    </location>
</feature>
<proteinExistence type="predicted"/>
<evidence type="ECO:0000313" key="3">
    <source>
        <dbReference type="Proteomes" id="UP000015106"/>
    </source>
</evidence>
<reference evidence="2" key="3">
    <citation type="submission" date="2022-06" db="UniProtKB">
        <authorList>
            <consortium name="EnsemblPlants"/>
        </authorList>
    </citation>
    <scope>IDENTIFICATION</scope>
</reference>
<feature type="region of interest" description="Disordered" evidence="1">
    <location>
        <begin position="129"/>
        <end position="231"/>
    </location>
</feature>